<sequence>MRSNWPIKLYWLPYGLAPVSVSLGPVSSSFLLNKRLRRRGEGGCFLAIDVNPQSPGGGPLKKATGCSPPVNCGSSGKADLRYTKENVSPNNLQGCKKESRNGRVARAAVRLLEQDQKIKRVRPLPPRISCGSLRHAVRQVFPPDLTVVQELSVKTAQKLIKPCDLCEQEACSALMAKYMKERFEPDSPVDVAHVQRFKRAMAVNIPSGWNKKKSPYIPTGHATLFNKRRQGGSWNREPFSRFARAECVFSSGKPRIVTMYSSRNSELLSPLHDALYAAIRKGWLLVGSPTDELVQGLNGSGPYVSVDYRSATDNIRAVYVRASIEVLKEKSECLSDEEAAALDVLAELRFASGDFVPGLTRAECLDGSEPATRGQPMGSLISFPLLCLINKSVVDLALADLLDSGKIRWKEFQRHRCLINGDDLLYREFTDSRDILDGILRHGGMVGLVVNTEKTMVSPEIAEINSTSFRNGRKEKKTNVNVLEFSKEVTDPIGFLADSVVRPSSFRRLLELWKGPIRDAERKIQGPIPRSFFASLYRSRAVKESLVWFPTGRKESYNPFPIAARPDGYDLTRGEEIGSIHARVSGLMDSGYRPEKPVRSRALSGEVRSIQSALRRIKPREEDNILKVLADTWYWKTKEKSVKEDDVYFLSKEVPAWCQECYEGSHSKIQCIAGIIRTFKQREKGQLAAELRQEVLAEDASAEYIALT</sequence>
<dbReference type="CDD" id="cd23183">
    <property type="entry name" value="ps-ssRNAv_Botourmiaviridae_RdRp"/>
    <property type="match status" value="1"/>
</dbReference>
<dbReference type="InterPro" id="IPR043502">
    <property type="entry name" value="DNA/RNA_pol_sf"/>
</dbReference>
<reference evidence="4 5" key="1">
    <citation type="journal article" date="2017" name="Virology">
        <title>Phomopsis longicolla RNA virus 1 - Novel virus at the edge of myco- and plant viruses.</title>
        <authorList>
            <person name="Hrabakova L."/>
            <person name="Koloniuk I."/>
            <person name="Petrzik K."/>
        </authorList>
    </citation>
    <scope>NUCLEOTIDE SEQUENCE [LARGE SCALE GENOMIC DNA]</scope>
    <source>
        <strain evidence="4">KY</strain>
    </source>
</reference>
<evidence type="ECO:0000313" key="4">
    <source>
        <dbReference type="EMBL" id="AMB21743.1"/>
    </source>
</evidence>
<keyword evidence="1 4" id="KW-0696">RNA-directed RNA polymerase</keyword>
<organism evidence="4 5">
    <name type="scientific">Phomopsis longicolla RNA virus 1</name>
    <dbReference type="NCBI Taxonomy" id="1779340"/>
    <lineage>
        <taxon>Viruses</taxon>
        <taxon>Riboviria</taxon>
        <taxon>Orthornavirae</taxon>
        <taxon>Lenarviricota</taxon>
        <taxon>Miaviricetes</taxon>
        <taxon>Ourlivirales</taxon>
        <taxon>Botourmiaviridae</taxon>
        <taxon>Penoulivirus</taxon>
        <taxon>Penoulivirus phomopsis</taxon>
        <taxon>Phomosis penoulivirus</taxon>
    </lineage>
</organism>
<evidence type="ECO:0000313" key="5">
    <source>
        <dbReference type="Proteomes" id="UP000202550"/>
    </source>
</evidence>
<dbReference type="RefSeq" id="YP_009345044.1">
    <property type="nucleotide sequence ID" value="NC_033729.1"/>
</dbReference>
<protein>
    <submittedName>
        <fullName evidence="4">RNA-dependent RNA polymerase</fullName>
    </submittedName>
</protein>
<accession>A0A1P7ZJ82</accession>
<dbReference type="Proteomes" id="UP000202550">
    <property type="component" value="Segment"/>
</dbReference>
<proteinExistence type="predicted"/>
<name>A0A1P7ZJ82_9VIRU</name>
<evidence type="ECO:0000256" key="2">
    <source>
        <dbReference type="ARBA" id="ARBA00022679"/>
    </source>
</evidence>
<dbReference type="GeneID" id="30999606"/>
<keyword evidence="2" id="KW-0808">Transferase</keyword>
<keyword evidence="3" id="KW-0548">Nucleotidyltransferase</keyword>
<dbReference type="SUPFAM" id="SSF56672">
    <property type="entry name" value="DNA/RNA polymerases"/>
    <property type="match status" value="1"/>
</dbReference>
<dbReference type="KEGG" id="vg:30999606"/>
<evidence type="ECO:0000256" key="1">
    <source>
        <dbReference type="ARBA" id="ARBA00022484"/>
    </source>
</evidence>
<dbReference type="OrthoDB" id="12560at10239"/>
<dbReference type="GO" id="GO:0003968">
    <property type="term" value="F:RNA-directed RNA polymerase activity"/>
    <property type="evidence" value="ECO:0007669"/>
    <property type="project" value="UniProtKB-KW"/>
</dbReference>
<evidence type="ECO:0000256" key="3">
    <source>
        <dbReference type="ARBA" id="ARBA00022695"/>
    </source>
</evidence>
<dbReference type="EMBL" id="KR997836">
    <property type="protein sequence ID" value="AMB21743.1"/>
    <property type="molecule type" value="Genomic_RNA"/>
</dbReference>
<keyword evidence="5" id="KW-1185">Reference proteome</keyword>